<reference evidence="1 2" key="2">
    <citation type="submission" date="2018-11" db="EMBL/GenBank/DDBJ databases">
        <authorList>
            <consortium name="Pathogen Informatics"/>
        </authorList>
    </citation>
    <scope>NUCLEOTIDE SEQUENCE [LARGE SCALE GENOMIC DNA]</scope>
</reference>
<protein>
    <submittedName>
        <fullName evidence="3">Secreted protein</fullName>
    </submittedName>
</protein>
<dbReference type="WBParaSite" id="TCNE_0001869201-mRNA-1">
    <property type="protein sequence ID" value="TCNE_0001869201-mRNA-1"/>
    <property type="gene ID" value="TCNE_0001869201"/>
</dbReference>
<dbReference type="Proteomes" id="UP000050794">
    <property type="component" value="Unassembled WGS sequence"/>
</dbReference>
<organism evidence="2 3">
    <name type="scientific">Toxocara canis</name>
    <name type="common">Canine roundworm</name>
    <dbReference type="NCBI Taxonomy" id="6265"/>
    <lineage>
        <taxon>Eukaryota</taxon>
        <taxon>Metazoa</taxon>
        <taxon>Ecdysozoa</taxon>
        <taxon>Nematoda</taxon>
        <taxon>Chromadorea</taxon>
        <taxon>Rhabditida</taxon>
        <taxon>Spirurina</taxon>
        <taxon>Ascaridomorpha</taxon>
        <taxon>Ascaridoidea</taxon>
        <taxon>Toxocaridae</taxon>
        <taxon>Toxocara</taxon>
    </lineage>
</organism>
<evidence type="ECO:0000313" key="2">
    <source>
        <dbReference type="Proteomes" id="UP000050794"/>
    </source>
</evidence>
<proteinExistence type="predicted"/>
<sequence>MWVVSVTLAVVEAYDNAALLPKFLRCSVSHSFGQFAGFRGIVTVSDRRRLRRLSAVVTMTDVEIVEEKVHCNPKWPA</sequence>
<reference evidence="3" key="1">
    <citation type="submission" date="2016-06" db="UniProtKB">
        <authorList>
            <consortium name="WormBaseParasite"/>
        </authorList>
    </citation>
    <scope>IDENTIFICATION</scope>
</reference>
<dbReference type="AlphaFoldDB" id="A0A183VD68"/>
<evidence type="ECO:0000313" key="1">
    <source>
        <dbReference type="EMBL" id="VDM50009.1"/>
    </source>
</evidence>
<name>A0A183VD68_TOXCA</name>
<dbReference type="EMBL" id="UYWY01025831">
    <property type="protein sequence ID" value="VDM50009.1"/>
    <property type="molecule type" value="Genomic_DNA"/>
</dbReference>
<gene>
    <name evidence="1" type="ORF">TCNE_LOCUS18688</name>
</gene>
<accession>A0A183VD68</accession>
<evidence type="ECO:0000313" key="3">
    <source>
        <dbReference type="WBParaSite" id="TCNE_0001869201-mRNA-1"/>
    </source>
</evidence>
<keyword evidence="2" id="KW-1185">Reference proteome</keyword>